<reference evidence="2 3" key="2">
    <citation type="submission" date="2024-10" db="EMBL/GenBank/DDBJ databases">
        <authorList>
            <person name="Ryan C."/>
        </authorList>
    </citation>
    <scope>NUCLEOTIDE SEQUENCE [LARGE SCALE GENOMIC DNA]</scope>
</reference>
<organism evidence="2 3">
    <name type="scientific">Urochloa decumbens</name>
    <dbReference type="NCBI Taxonomy" id="240449"/>
    <lineage>
        <taxon>Eukaryota</taxon>
        <taxon>Viridiplantae</taxon>
        <taxon>Streptophyta</taxon>
        <taxon>Embryophyta</taxon>
        <taxon>Tracheophyta</taxon>
        <taxon>Spermatophyta</taxon>
        <taxon>Magnoliopsida</taxon>
        <taxon>Liliopsida</taxon>
        <taxon>Poales</taxon>
        <taxon>Poaceae</taxon>
        <taxon>PACMAD clade</taxon>
        <taxon>Panicoideae</taxon>
        <taxon>Panicodae</taxon>
        <taxon>Paniceae</taxon>
        <taxon>Melinidinae</taxon>
        <taxon>Urochloa</taxon>
    </lineage>
</organism>
<evidence type="ECO:0000313" key="2">
    <source>
        <dbReference type="EMBL" id="CAL5023239.1"/>
    </source>
</evidence>
<accession>A0ABC9CN94</accession>
<dbReference type="Proteomes" id="UP001497457">
    <property type="component" value="Chromosome 3rd"/>
</dbReference>
<reference evidence="3" key="1">
    <citation type="submission" date="2024-06" db="EMBL/GenBank/DDBJ databases">
        <authorList>
            <person name="Ryan C."/>
        </authorList>
    </citation>
    <scope>NUCLEOTIDE SEQUENCE [LARGE SCALE GENOMIC DNA]</scope>
</reference>
<evidence type="ECO:0000313" key="3">
    <source>
        <dbReference type="Proteomes" id="UP001497457"/>
    </source>
</evidence>
<keyword evidence="3" id="KW-1185">Reference proteome</keyword>
<dbReference type="EMBL" id="OZ075113">
    <property type="protein sequence ID" value="CAL5023239.1"/>
    <property type="molecule type" value="Genomic_DNA"/>
</dbReference>
<gene>
    <name evidence="2" type="ORF">URODEC1_LOCUS76851</name>
</gene>
<proteinExistence type="predicted"/>
<name>A0ABC9CN94_9POAL</name>
<protein>
    <submittedName>
        <fullName evidence="2">Uncharacterized protein</fullName>
    </submittedName>
</protein>
<feature type="region of interest" description="Disordered" evidence="1">
    <location>
        <begin position="1"/>
        <end position="26"/>
    </location>
</feature>
<dbReference type="AlphaFoldDB" id="A0ABC9CN94"/>
<sequence>MEMDLDVAAAKRTKRPAAAVQDLEDDEERRLEEELRTKAPKGNFWAVHPPEISEVLRQTRILRIRTAACIASSVKCTEDFSRRYYEKTPDSAAVTSS</sequence>
<evidence type="ECO:0000256" key="1">
    <source>
        <dbReference type="SAM" id="MobiDB-lite"/>
    </source>
</evidence>